<dbReference type="OrthoDB" id="7061808at2"/>
<evidence type="ECO:0000313" key="1">
    <source>
        <dbReference type="EMBL" id="SKA98094.1"/>
    </source>
</evidence>
<dbReference type="STRING" id="1121449.SAMN02745704_02896"/>
<name>A0A1T4Y8C5_9BACT</name>
<sequence length="118" mass="13132">MLERLRQMKDKGLSAALRLALNEKFSRYGKISALRLDTGAHELHVDVLLDGEAHETTLTVEQYDLLREGDGLVIILGNVAASRPWLEHIINDAADSLLENRKLPVEHPALAKVLSMVL</sequence>
<dbReference type="RefSeq" id="WP_078718432.1">
    <property type="nucleotide sequence ID" value="NZ_FUYC01000040.1"/>
</dbReference>
<dbReference type="Proteomes" id="UP000190027">
    <property type="component" value="Unassembled WGS sequence"/>
</dbReference>
<evidence type="ECO:0000313" key="2">
    <source>
        <dbReference type="Proteomes" id="UP000190027"/>
    </source>
</evidence>
<gene>
    <name evidence="1" type="ORF">SAMN02745704_02896</name>
</gene>
<keyword evidence="2" id="KW-1185">Reference proteome</keyword>
<organism evidence="1 2">
    <name type="scientific">Paucidesulfovibrio gracilis DSM 16080</name>
    <dbReference type="NCBI Taxonomy" id="1121449"/>
    <lineage>
        <taxon>Bacteria</taxon>
        <taxon>Pseudomonadati</taxon>
        <taxon>Thermodesulfobacteriota</taxon>
        <taxon>Desulfovibrionia</taxon>
        <taxon>Desulfovibrionales</taxon>
        <taxon>Desulfovibrionaceae</taxon>
        <taxon>Paucidesulfovibrio</taxon>
    </lineage>
</organism>
<reference evidence="1 2" key="1">
    <citation type="submission" date="2017-02" db="EMBL/GenBank/DDBJ databases">
        <authorList>
            <person name="Peterson S.W."/>
        </authorList>
    </citation>
    <scope>NUCLEOTIDE SEQUENCE [LARGE SCALE GENOMIC DNA]</scope>
    <source>
        <strain evidence="1 2">DSM 16080</strain>
    </source>
</reference>
<proteinExistence type="predicted"/>
<protein>
    <submittedName>
        <fullName evidence="1">Uncharacterized protein</fullName>
    </submittedName>
</protein>
<accession>A0A1T4Y8C5</accession>
<dbReference type="EMBL" id="FUYC01000040">
    <property type="protein sequence ID" value="SKA98094.1"/>
    <property type="molecule type" value="Genomic_DNA"/>
</dbReference>
<dbReference type="AlphaFoldDB" id="A0A1T4Y8C5"/>